<gene>
    <name evidence="3" type="ORF">BACCIP111883_04398</name>
</gene>
<keyword evidence="1" id="KW-0812">Transmembrane</keyword>
<dbReference type="Pfam" id="PF13559">
    <property type="entry name" value="DUF4129"/>
    <property type="match status" value="1"/>
</dbReference>
<protein>
    <recommendedName>
        <fullName evidence="2">Protein-glutamine gamma-glutamyltransferase-like C-terminal domain-containing protein</fullName>
    </recommendedName>
</protein>
<keyword evidence="1" id="KW-1133">Transmembrane helix</keyword>
<dbReference type="RefSeq" id="WP_230505160.1">
    <property type="nucleotide sequence ID" value="NZ_CAKJTJ010000055.1"/>
</dbReference>
<comment type="caution">
    <text evidence="3">The sequence shown here is derived from an EMBL/GenBank/DDBJ whole genome shotgun (WGS) entry which is preliminary data.</text>
</comment>
<reference evidence="3 4" key="1">
    <citation type="submission" date="2021-10" db="EMBL/GenBank/DDBJ databases">
        <authorList>
            <person name="Criscuolo A."/>
        </authorList>
    </citation>
    <scope>NUCLEOTIDE SEQUENCE [LARGE SCALE GENOMIC DNA]</scope>
    <source>
        <strain evidence="4">CIP 111883</strain>
    </source>
</reference>
<evidence type="ECO:0000259" key="2">
    <source>
        <dbReference type="Pfam" id="PF13559"/>
    </source>
</evidence>
<keyword evidence="1" id="KW-0472">Membrane</keyword>
<dbReference type="Proteomes" id="UP000789833">
    <property type="component" value="Unassembled WGS sequence"/>
</dbReference>
<organism evidence="3 4">
    <name type="scientific">Sutcliffiella rhizosphaerae</name>
    <dbReference type="NCBI Taxonomy" id="2880967"/>
    <lineage>
        <taxon>Bacteria</taxon>
        <taxon>Bacillati</taxon>
        <taxon>Bacillota</taxon>
        <taxon>Bacilli</taxon>
        <taxon>Bacillales</taxon>
        <taxon>Bacillaceae</taxon>
        <taxon>Sutcliffiella</taxon>
    </lineage>
</organism>
<dbReference type="InterPro" id="IPR025403">
    <property type="entry name" value="TgpA-like_C"/>
</dbReference>
<accession>A0ABN8AE69</accession>
<feature type="domain" description="Protein-glutamine gamma-glutamyltransferase-like C-terminal" evidence="2">
    <location>
        <begin position="131"/>
        <end position="197"/>
    </location>
</feature>
<evidence type="ECO:0000313" key="3">
    <source>
        <dbReference type="EMBL" id="CAG9623580.1"/>
    </source>
</evidence>
<name>A0ABN8AE69_9BACI</name>
<evidence type="ECO:0000256" key="1">
    <source>
        <dbReference type="SAM" id="Phobius"/>
    </source>
</evidence>
<feature type="transmembrane region" description="Helical" evidence="1">
    <location>
        <begin position="63"/>
        <end position="83"/>
    </location>
</feature>
<sequence>MLKEEDVKEKLENTLNSREYQIYYEDNRNSIQKLWDNIIDWLGKNLEKLFPNLENSSGTAGNIVVAIIALIIILMAIMLIIAFTRNAKNKMIRSNQPFQSEDEWYWTYNRHMEAVANFEKQEEYTLATRHLFLAMLLSFHEKEWLEAKIWKTNWEYFDELKYTKKELAEPFYHFAILFDRATYGKQRVTKDEYLSYREWMMQWSQSTITNQNNV</sequence>
<keyword evidence="4" id="KW-1185">Reference proteome</keyword>
<dbReference type="EMBL" id="CAKJTJ010000055">
    <property type="protein sequence ID" value="CAG9623580.1"/>
    <property type="molecule type" value="Genomic_DNA"/>
</dbReference>
<evidence type="ECO:0000313" key="4">
    <source>
        <dbReference type="Proteomes" id="UP000789833"/>
    </source>
</evidence>
<proteinExistence type="predicted"/>